<name>D2W2I2_NAEGR</name>
<dbReference type="GeneID" id="8860989"/>
<organism evidence="2">
    <name type="scientific">Naegleria gruberi</name>
    <name type="common">Amoeba</name>
    <dbReference type="NCBI Taxonomy" id="5762"/>
    <lineage>
        <taxon>Eukaryota</taxon>
        <taxon>Discoba</taxon>
        <taxon>Heterolobosea</taxon>
        <taxon>Tetramitia</taxon>
        <taxon>Eutetramitia</taxon>
        <taxon>Vahlkampfiidae</taxon>
        <taxon>Naegleria</taxon>
    </lineage>
</organism>
<dbReference type="Proteomes" id="UP000006671">
    <property type="component" value="Unassembled WGS sequence"/>
</dbReference>
<evidence type="ECO:0000313" key="2">
    <source>
        <dbReference type="Proteomes" id="UP000006671"/>
    </source>
</evidence>
<proteinExistence type="predicted"/>
<accession>D2W2I2</accession>
<sequence>MLKKLRNGLKHSLHVKFEEKIDANKDKWSQVKVPGCFEIGVFNFYMDNYLYYDTEKKKFSVSNYEFKDKSMIKVITPVQAHPPIGECIISEGCSFRIIKDPIMLEKSKEEIRLRQDIINNYWNIYTATDIKDDYDVKPYFDMSNRIVLNYDNSISDLFPFMDLPDDADNKNFLYLDGNRTINGWEGTIYGYNKDCCMGVGKFILKKA</sequence>
<dbReference type="InParanoid" id="D2W2I2"/>
<dbReference type="VEuPathDB" id="AmoebaDB:NAEGRDRAFT_75596"/>
<dbReference type="EMBL" id="GG738926">
    <property type="protein sequence ID" value="EFC36751.1"/>
    <property type="molecule type" value="Genomic_DNA"/>
</dbReference>
<dbReference type="AlphaFoldDB" id="D2W2I2"/>
<gene>
    <name evidence="1" type="ORF">NAEGRDRAFT_75596</name>
</gene>
<dbReference type="RefSeq" id="XP_002669495.1">
    <property type="nucleotide sequence ID" value="XM_002669449.1"/>
</dbReference>
<keyword evidence="2" id="KW-1185">Reference proteome</keyword>
<reference evidence="1 2" key="1">
    <citation type="journal article" date="2010" name="Cell">
        <title>The genome of Naegleria gruberi illuminates early eukaryotic versatility.</title>
        <authorList>
            <person name="Fritz-Laylin L.K."/>
            <person name="Prochnik S.E."/>
            <person name="Ginger M.L."/>
            <person name="Dacks J.B."/>
            <person name="Carpenter M.L."/>
            <person name="Field M.C."/>
            <person name="Kuo A."/>
            <person name="Paredez A."/>
            <person name="Chapman J."/>
            <person name="Pham J."/>
            <person name="Shu S."/>
            <person name="Neupane R."/>
            <person name="Cipriano M."/>
            <person name="Mancuso J."/>
            <person name="Tu H."/>
            <person name="Salamov A."/>
            <person name="Lindquist E."/>
            <person name="Shapiro H."/>
            <person name="Lucas S."/>
            <person name="Grigoriev I.V."/>
            <person name="Cande W.Z."/>
            <person name="Fulton C."/>
            <person name="Rokhsar D.S."/>
            <person name="Dawson S.C."/>
        </authorList>
    </citation>
    <scope>NUCLEOTIDE SEQUENCE [LARGE SCALE GENOMIC DNA]</scope>
    <source>
        <strain evidence="1 2">NEG-M</strain>
    </source>
</reference>
<dbReference type="KEGG" id="ngr:NAEGRDRAFT_75596"/>
<evidence type="ECO:0000313" key="1">
    <source>
        <dbReference type="EMBL" id="EFC36751.1"/>
    </source>
</evidence>
<dbReference type="OrthoDB" id="10507807at2759"/>
<protein>
    <submittedName>
        <fullName evidence="1">Predicted protein</fullName>
    </submittedName>
</protein>